<sequence>MIILEEADQQAKLDSSVAGPTLRFPDRAVGRSSSPLPDYETSQALQHNLATPRKYLHSKVDARFWRATLYALVIYVALSVVIGVPLIVTRFAKQHRGPPGGGPWHGDDGSISPQTPTNNAVLSLESLGCNSWDTIEDDPSHSLFSASTSHTLSPNGTFSIHSNVSHEADSAAGISGNLTVDINPDPSADAVLLLVSLQSSSLQLRRNTHICFVDAGSERGVSLYFPSHLGGDASISVAITLLFPQMSRAISIDCLATYLPMFTQVFGDFGDNILFNKISIEGASMGIACDFMQAPKISVKNALASITGTFNASERLRLDNVGGPIYASITLVQDKDRHQPTFFYLDTGNSEINASVTLLAPDRYNDPLHFIGDVKNFNGPLTLNVSHDPSTPPVFLELHVQNAQAESNVTLDAKYTGFFDVQTKLASVAVKESRIDPSWDPSGENRYRQCVYEHSTTNRVRGWIGWGQKPTSWKPREGRVEVTSSLSPVNLHLAGPSEGTS</sequence>
<keyword evidence="1" id="KW-0812">Transmembrane</keyword>
<keyword evidence="3" id="KW-1185">Reference proteome</keyword>
<dbReference type="EMBL" id="JAUEPR010000004">
    <property type="protein sequence ID" value="KAK0485778.1"/>
    <property type="molecule type" value="Genomic_DNA"/>
</dbReference>
<name>A0AA39PK57_9AGAR</name>
<reference evidence="2" key="1">
    <citation type="submission" date="2023-06" db="EMBL/GenBank/DDBJ databases">
        <authorList>
            <consortium name="Lawrence Berkeley National Laboratory"/>
            <person name="Ahrendt S."/>
            <person name="Sahu N."/>
            <person name="Indic B."/>
            <person name="Wong-Bajracharya J."/>
            <person name="Merenyi Z."/>
            <person name="Ke H.-M."/>
            <person name="Monk M."/>
            <person name="Kocsube S."/>
            <person name="Drula E."/>
            <person name="Lipzen A."/>
            <person name="Balint B."/>
            <person name="Henrissat B."/>
            <person name="Andreopoulos B."/>
            <person name="Martin F.M."/>
            <person name="Harder C.B."/>
            <person name="Rigling D."/>
            <person name="Ford K.L."/>
            <person name="Foster G.D."/>
            <person name="Pangilinan J."/>
            <person name="Papanicolaou A."/>
            <person name="Barry K."/>
            <person name="LaButti K."/>
            <person name="Viragh M."/>
            <person name="Koriabine M."/>
            <person name="Yan M."/>
            <person name="Riley R."/>
            <person name="Champramary S."/>
            <person name="Plett K.L."/>
            <person name="Tsai I.J."/>
            <person name="Slot J."/>
            <person name="Sipos G."/>
            <person name="Plett J."/>
            <person name="Nagy L.G."/>
            <person name="Grigoriev I.V."/>
        </authorList>
    </citation>
    <scope>NUCLEOTIDE SEQUENCE</scope>
    <source>
        <strain evidence="2">ICMP 16352</strain>
    </source>
</reference>
<keyword evidence="1" id="KW-0472">Membrane</keyword>
<feature type="transmembrane region" description="Helical" evidence="1">
    <location>
        <begin position="67"/>
        <end position="88"/>
    </location>
</feature>
<evidence type="ECO:0000313" key="2">
    <source>
        <dbReference type="EMBL" id="KAK0485778.1"/>
    </source>
</evidence>
<gene>
    <name evidence="2" type="ORF">IW261DRAFT_1452017</name>
</gene>
<keyword evidence="1" id="KW-1133">Transmembrane helix</keyword>
<dbReference type="Proteomes" id="UP001175227">
    <property type="component" value="Unassembled WGS sequence"/>
</dbReference>
<organism evidence="2 3">
    <name type="scientific">Armillaria novae-zelandiae</name>
    <dbReference type="NCBI Taxonomy" id="153914"/>
    <lineage>
        <taxon>Eukaryota</taxon>
        <taxon>Fungi</taxon>
        <taxon>Dikarya</taxon>
        <taxon>Basidiomycota</taxon>
        <taxon>Agaricomycotina</taxon>
        <taxon>Agaricomycetes</taxon>
        <taxon>Agaricomycetidae</taxon>
        <taxon>Agaricales</taxon>
        <taxon>Marasmiineae</taxon>
        <taxon>Physalacriaceae</taxon>
        <taxon>Armillaria</taxon>
    </lineage>
</organism>
<comment type="caution">
    <text evidence="2">The sequence shown here is derived from an EMBL/GenBank/DDBJ whole genome shotgun (WGS) entry which is preliminary data.</text>
</comment>
<accession>A0AA39PK57</accession>
<evidence type="ECO:0000256" key="1">
    <source>
        <dbReference type="SAM" id="Phobius"/>
    </source>
</evidence>
<dbReference type="AlphaFoldDB" id="A0AA39PK57"/>
<protein>
    <submittedName>
        <fullName evidence="2">Uncharacterized protein</fullName>
    </submittedName>
</protein>
<evidence type="ECO:0000313" key="3">
    <source>
        <dbReference type="Proteomes" id="UP001175227"/>
    </source>
</evidence>
<proteinExistence type="predicted"/>